<evidence type="ECO:0000313" key="3">
    <source>
        <dbReference type="EMBL" id="TCO08467.1"/>
    </source>
</evidence>
<accession>A0A4R2GIK9</accession>
<keyword evidence="1" id="KW-1133">Transmembrane helix</keyword>
<name>A0A4R2GIK9_9BACT</name>
<evidence type="ECO:0000256" key="1">
    <source>
        <dbReference type="SAM" id="Phobius"/>
    </source>
</evidence>
<keyword evidence="4" id="KW-1185">Reference proteome</keyword>
<dbReference type="AlphaFoldDB" id="A0A4R2GIK9"/>
<gene>
    <name evidence="2" type="ORF">EV194_105226</name>
    <name evidence="3" type="ORF">EV194_105276</name>
</gene>
<feature type="transmembrane region" description="Helical" evidence="1">
    <location>
        <begin position="24"/>
        <end position="42"/>
    </location>
</feature>
<feature type="transmembrane region" description="Helical" evidence="1">
    <location>
        <begin position="48"/>
        <end position="67"/>
    </location>
</feature>
<sequence length="72" mass="8232">MGTIFGTNIAYFSKRGSVKNFKKSFYIIPTVLLLVTIGRIYLELHPVWIFTPLVMLIISVVYVILVVTNKIK</sequence>
<comment type="caution">
    <text evidence="2">The sequence shown here is derived from an EMBL/GenBank/DDBJ whole genome shotgun (WGS) entry which is preliminary data.</text>
</comment>
<evidence type="ECO:0000313" key="4">
    <source>
        <dbReference type="Proteomes" id="UP000295221"/>
    </source>
</evidence>
<dbReference type="EMBL" id="SLWK01000005">
    <property type="protein sequence ID" value="TCO08419.1"/>
    <property type="molecule type" value="Genomic_DNA"/>
</dbReference>
<protein>
    <submittedName>
        <fullName evidence="2">Uncharacterized protein</fullName>
    </submittedName>
</protein>
<dbReference type="EMBL" id="SLWK01000005">
    <property type="protein sequence ID" value="TCO08467.1"/>
    <property type="molecule type" value="Genomic_DNA"/>
</dbReference>
<proteinExistence type="predicted"/>
<dbReference type="Proteomes" id="UP000295221">
    <property type="component" value="Unassembled WGS sequence"/>
</dbReference>
<organism evidence="2 4">
    <name type="scientific">Natronoflexus pectinivorans</name>
    <dbReference type="NCBI Taxonomy" id="682526"/>
    <lineage>
        <taxon>Bacteria</taxon>
        <taxon>Pseudomonadati</taxon>
        <taxon>Bacteroidota</taxon>
        <taxon>Bacteroidia</taxon>
        <taxon>Marinilabiliales</taxon>
        <taxon>Marinilabiliaceae</taxon>
        <taxon>Natronoflexus</taxon>
    </lineage>
</organism>
<keyword evidence="1" id="KW-0812">Transmembrane</keyword>
<evidence type="ECO:0000313" key="2">
    <source>
        <dbReference type="EMBL" id="TCO08419.1"/>
    </source>
</evidence>
<keyword evidence="1" id="KW-0472">Membrane</keyword>
<reference evidence="2 4" key="1">
    <citation type="submission" date="2019-03" db="EMBL/GenBank/DDBJ databases">
        <title>Genomic Encyclopedia of Type Strains, Phase IV (KMG-IV): sequencing the most valuable type-strain genomes for metagenomic binning, comparative biology and taxonomic classification.</title>
        <authorList>
            <person name="Goeker M."/>
        </authorList>
    </citation>
    <scope>NUCLEOTIDE SEQUENCE [LARGE SCALE GENOMIC DNA]</scope>
    <source>
        <strain evidence="2 4">DSM 24179</strain>
    </source>
</reference>
<dbReference type="RefSeq" id="WP_132433704.1">
    <property type="nucleotide sequence ID" value="NZ_SLWK01000005.1"/>
</dbReference>